<evidence type="ECO:0000259" key="1">
    <source>
        <dbReference type="Pfam" id="PF18082"/>
    </source>
</evidence>
<keyword evidence="4" id="KW-1185">Reference proteome</keyword>
<dbReference type="AlphaFoldDB" id="A0A852TUM2"/>
<evidence type="ECO:0000259" key="2">
    <source>
        <dbReference type="Pfam" id="PF18164"/>
    </source>
</evidence>
<feature type="domain" description="N-acyltransferase N-terminal" evidence="1">
    <location>
        <begin position="44"/>
        <end position="170"/>
    </location>
</feature>
<dbReference type="InterPro" id="IPR041273">
    <property type="entry name" value="NAT_N"/>
</dbReference>
<dbReference type="Pfam" id="PF18164">
    <property type="entry name" value="GNAT_C"/>
    <property type="match status" value="1"/>
</dbReference>
<sequence length="337" mass="37042">METDTAITARRLGLDEGLLPWLEELREPDPVEGGVPLGGRAGADAALAPFALEPRDHAELVELWPDETWPPQARWLLERMYARIAADAGTQGWRDWPALTEAADARVRCAAVFAFAAATPALRAHHARHGVPAEVSAATLSDVGRHVAKTRVMFGRIGLEVAAWIALHYRHGLYELGRLQYETSRLGPEGAVTWYDPGEQARLPADLGAGSPALRLHIPQSGPLDPAAVQASLERARGFFADCFGADYPVATCTSWLLDPQLARYLPATSNIIAFQRRFELLATPKPGDGDVFRFVFRHPRVAPDEVPYGSRLERAVVDHLRAGGHWQVRTGWLRLP</sequence>
<gene>
    <name evidence="3" type="ORF">HDA32_002491</name>
</gene>
<comment type="caution">
    <text evidence="3">The sequence shown here is derived from an EMBL/GenBank/DDBJ whole genome shotgun (WGS) entry which is preliminary data.</text>
</comment>
<feature type="domain" description="GNAT-like C-terminal" evidence="2">
    <location>
        <begin position="173"/>
        <end position="334"/>
    </location>
</feature>
<dbReference type="Pfam" id="PF18082">
    <property type="entry name" value="NAT_N"/>
    <property type="match status" value="1"/>
</dbReference>
<reference evidence="3 4" key="1">
    <citation type="submission" date="2020-07" db="EMBL/GenBank/DDBJ databases">
        <title>Sequencing the genomes of 1000 actinobacteria strains.</title>
        <authorList>
            <person name="Klenk H.-P."/>
        </authorList>
    </citation>
    <scope>NUCLEOTIDE SEQUENCE [LARGE SCALE GENOMIC DNA]</scope>
    <source>
        <strain evidence="3 4">CXB654</strain>
    </source>
</reference>
<proteinExistence type="predicted"/>
<accession>A0A852TUM2</accession>
<name>A0A852TUM2_9ACTN</name>
<protein>
    <recommendedName>
        <fullName evidence="5">Acyltransferase</fullName>
    </recommendedName>
</protein>
<dbReference type="Proteomes" id="UP000589036">
    <property type="component" value="Unassembled WGS sequence"/>
</dbReference>
<organism evidence="3 4">
    <name type="scientific">Spinactinospora alkalitolerans</name>
    <dbReference type="NCBI Taxonomy" id="687207"/>
    <lineage>
        <taxon>Bacteria</taxon>
        <taxon>Bacillati</taxon>
        <taxon>Actinomycetota</taxon>
        <taxon>Actinomycetes</taxon>
        <taxon>Streptosporangiales</taxon>
        <taxon>Nocardiopsidaceae</taxon>
        <taxon>Spinactinospora</taxon>
    </lineage>
</organism>
<dbReference type="InterPro" id="IPR041644">
    <property type="entry name" value="GNAT_C"/>
</dbReference>
<evidence type="ECO:0008006" key="5">
    <source>
        <dbReference type="Google" id="ProtNLM"/>
    </source>
</evidence>
<evidence type="ECO:0000313" key="4">
    <source>
        <dbReference type="Proteomes" id="UP000589036"/>
    </source>
</evidence>
<dbReference type="RefSeq" id="WP_179643329.1">
    <property type="nucleotide sequence ID" value="NZ_BAAAYY010000015.1"/>
</dbReference>
<evidence type="ECO:0000313" key="3">
    <source>
        <dbReference type="EMBL" id="NYE47371.1"/>
    </source>
</evidence>
<dbReference type="EMBL" id="JACCCC010000001">
    <property type="protein sequence ID" value="NYE47371.1"/>
    <property type="molecule type" value="Genomic_DNA"/>
</dbReference>
<dbReference type="Gene3D" id="3.40.630.120">
    <property type="match status" value="1"/>
</dbReference>